<sequence>MYPILYEDNDVLVVNKPAGISMHPDAHRTEGTLIQEIEKEYPGAQLAHRLDKDTSGVLLVAKNQTAFEYCKDLFREHKVEKSYITLVVGEVKKDEGDIVLAITRSTKDFRKRVATPLKGTSDARAAETHFTVLKRLGGYTLLEVRPKTGRTHQIRSHLSAIGHPVACDQLYGGKKYACPSGLGRQFLHAASLAFPLPSGKRLEVKADLPDDLTMTLRDIAK</sequence>
<comment type="function">
    <text evidence="3">Responsible for synthesis of pseudouridine from uracil.</text>
</comment>
<dbReference type="PROSITE" id="PS01129">
    <property type="entry name" value="PSI_RLU"/>
    <property type="match status" value="1"/>
</dbReference>
<dbReference type="GO" id="GO:0009982">
    <property type="term" value="F:pseudouridine synthase activity"/>
    <property type="evidence" value="ECO:0007669"/>
    <property type="project" value="InterPro"/>
</dbReference>
<name>A0A1G2G7D0_9BACT</name>
<dbReference type="InterPro" id="IPR006224">
    <property type="entry name" value="PsdUridine_synth_RluA-like_CS"/>
</dbReference>
<dbReference type="CDD" id="cd02869">
    <property type="entry name" value="PseudoU_synth_RluA_like"/>
    <property type="match status" value="1"/>
</dbReference>
<organism evidence="5 6">
    <name type="scientific">Candidatus Ryanbacteria bacterium RIFCSPHIGHO2_01_FULL_48_27</name>
    <dbReference type="NCBI Taxonomy" id="1802115"/>
    <lineage>
        <taxon>Bacteria</taxon>
        <taxon>Candidatus Ryaniibacteriota</taxon>
    </lineage>
</organism>
<comment type="catalytic activity">
    <reaction evidence="3">
        <text>a uridine in RNA = a pseudouridine in RNA</text>
        <dbReference type="Rhea" id="RHEA:48348"/>
        <dbReference type="Rhea" id="RHEA-COMP:12068"/>
        <dbReference type="Rhea" id="RHEA-COMP:12069"/>
        <dbReference type="ChEBI" id="CHEBI:65314"/>
        <dbReference type="ChEBI" id="CHEBI:65315"/>
    </reaction>
</comment>
<dbReference type="InterPro" id="IPR020103">
    <property type="entry name" value="PsdUridine_synth_cat_dom_sf"/>
</dbReference>
<dbReference type="Pfam" id="PF00849">
    <property type="entry name" value="PseudoU_synth_2"/>
    <property type="match status" value="1"/>
</dbReference>
<dbReference type="InterPro" id="IPR006225">
    <property type="entry name" value="PsdUridine_synth_RluC/D"/>
</dbReference>
<dbReference type="Gene3D" id="3.30.2350.10">
    <property type="entry name" value="Pseudouridine synthase"/>
    <property type="match status" value="1"/>
</dbReference>
<gene>
    <name evidence="5" type="ORF">A2756_06110</name>
</gene>
<dbReference type="PANTHER" id="PTHR21600">
    <property type="entry name" value="MITOCHONDRIAL RNA PSEUDOURIDINE SYNTHASE"/>
    <property type="match status" value="1"/>
</dbReference>
<dbReference type="GO" id="GO:0003723">
    <property type="term" value="F:RNA binding"/>
    <property type="evidence" value="ECO:0007669"/>
    <property type="project" value="InterPro"/>
</dbReference>
<dbReference type="EMBL" id="MHNL01000001">
    <property type="protein sequence ID" value="OGZ46156.1"/>
    <property type="molecule type" value="Genomic_DNA"/>
</dbReference>
<comment type="caution">
    <text evidence="5">The sequence shown here is derived from an EMBL/GenBank/DDBJ whole genome shotgun (WGS) entry which is preliminary data.</text>
</comment>
<evidence type="ECO:0000259" key="4">
    <source>
        <dbReference type="Pfam" id="PF00849"/>
    </source>
</evidence>
<dbReference type="SUPFAM" id="SSF55120">
    <property type="entry name" value="Pseudouridine synthase"/>
    <property type="match status" value="1"/>
</dbReference>
<proteinExistence type="inferred from homology"/>
<accession>A0A1G2G7D0</accession>
<feature type="active site" evidence="2">
    <location>
        <position position="51"/>
    </location>
</feature>
<dbReference type="PANTHER" id="PTHR21600:SF87">
    <property type="entry name" value="RNA PSEUDOURIDYLATE SYNTHASE DOMAIN-CONTAINING PROTEIN 1"/>
    <property type="match status" value="1"/>
</dbReference>
<dbReference type="STRING" id="1802115.A2756_06110"/>
<evidence type="ECO:0000313" key="6">
    <source>
        <dbReference type="Proteomes" id="UP000177785"/>
    </source>
</evidence>
<evidence type="ECO:0000256" key="3">
    <source>
        <dbReference type="RuleBase" id="RU362028"/>
    </source>
</evidence>
<dbReference type="InterPro" id="IPR050188">
    <property type="entry name" value="RluA_PseudoU_synthase"/>
</dbReference>
<reference evidence="5 6" key="1">
    <citation type="journal article" date="2016" name="Nat. Commun.">
        <title>Thousands of microbial genomes shed light on interconnected biogeochemical processes in an aquifer system.</title>
        <authorList>
            <person name="Anantharaman K."/>
            <person name="Brown C.T."/>
            <person name="Hug L.A."/>
            <person name="Sharon I."/>
            <person name="Castelle C.J."/>
            <person name="Probst A.J."/>
            <person name="Thomas B.C."/>
            <person name="Singh A."/>
            <person name="Wilkins M.J."/>
            <person name="Karaoz U."/>
            <person name="Brodie E.L."/>
            <person name="Williams K.H."/>
            <person name="Hubbard S.S."/>
            <person name="Banfield J.F."/>
        </authorList>
    </citation>
    <scope>NUCLEOTIDE SEQUENCE [LARGE SCALE GENOMIC DNA]</scope>
</reference>
<evidence type="ECO:0000256" key="2">
    <source>
        <dbReference type="PIRSR" id="PIRSR606225-1"/>
    </source>
</evidence>
<keyword evidence="3" id="KW-0413">Isomerase</keyword>
<dbReference type="EC" id="5.4.99.-" evidence="3"/>
<comment type="similarity">
    <text evidence="1 3">Belongs to the pseudouridine synthase RluA family.</text>
</comment>
<dbReference type="AlphaFoldDB" id="A0A1G2G7D0"/>
<evidence type="ECO:0000256" key="1">
    <source>
        <dbReference type="ARBA" id="ARBA00010876"/>
    </source>
</evidence>
<dbReference type="Proteomes" id="UP000177785">
    <property type="component" value="Unassembled WGS sequence"/>
</dbReference>
<protein>
    <recommendedName>
        <fullName evidence="3">Pseudouridine synthase</fullName>
        <ecNumber evidence="3">5.4.99.-</ecNumber>
    </recommendedName>
</protein>
<dbReference type="InterPro" id="IPR006145">
    <property type="entry name" value="PsdUridine_synth_RsuA/RluA"/>
</dbReference>
<feature type="domain" description="Pseudouridine synthase RsuA/RluA-like" evidence="4">
    <location>
        <begin position="10"/>
        <end position="160"/>
    </location>
</feature>
<evidence type="ECO:0000313" key="5">
    <source>
        <dbReference type="EMBL" id="OGZ46156.1"/>
    </source>
</evidence>
<dbReference type="GO" id="GO:0140098">
    <property type="term" value="F:catalytic activity, acting on RNA"/>
    <property type="evidence" value="ECO:0007669"/>
    <property type="project" value="UniProtKB-ARBA"/>
</dbReference>
<dbReference type="NCBIfam" id="TIGR00005">
    <property type="entry name" value="rluA_subfam"/>
    <property type="match status" value="1"/>
</dbReference>
<dbReference type="GO" id="GO:0000455">
    <property type="term" value="P:enzyme-directed rRNA pseudouridine synthesis"/>
    <property type="evidence" value="ECO:0007669"/>
    <property type="project" value="TreeGrafter"/>
</dbReference>